<evidence type="ECO:0000313" key="2">
    <source>
        <dbReference type="EMBL" id="KAF2868871.1"/>
    </source>
</evidence>
<feature type="signal peptide" evidence="1">
    <location>
        <begin position="1"/>
        <end position="17"/>
    </location>
</feature>
<dbReference type="OrthoDB" id="10645579at2759"/>
<protein>
    <submittedName>
        <fullName evidence="2">Uncharacterized protein</fullName>
    </submittedName>
</protein>
<organism evidence="2 3">
    <name type="scientific">Massariosphaeria phaeospora</name>
    <dbReference type="NCBI Taxonomy" id="100035"/>
    <lineage>
        <taxon>Eukaryota</taxon>
        <taxon>Fungi</taxon>
        <taxon>Dikarya</taxon>
        <taxon>Ascomycota</taxon>
        <taxon>Pezizomycotina</taxon>
        <taxon>Dothideomycetes</taxon>
        <taxon>Pleosporomycetidae</taxon>
        <taxon>Pleosporales</taxon>
        <taxon>Pleosporales incertae sedis</taxon>
        <taxon>Massariosphaeria</taxon>
    </lineage>
</organism>
<accession>A0A7C8I5S8</accession>
<sequence length="240" mass="26183">MVFFILTLLLFSTQVQAIPEHGYDVDYWCNNVDLNNEEAVRNLWEEQGVCAYLDVLTHGSNTDELGPDNWPYKLLKRHSPNLGNDETSGCGIPSSQICDPKIDCADMVKNGNGYGGNAYWAIQGLKGFHSNTVAHEYLQDATIDNIMSLKGIAQDFTTPDNFAKLVDFLSIFGACFYMVGSAAGMVNVAASRAGAGPVPRLGVLNAQLDMMRKNPKAYTEIQVKNVIDATTKTSSITSNA</sequence>
<dbReference type="AlphaFoldDB" id="A0A7C8I5S8"/>
<keyword evidence="3" id="KW-1185">Reference proteome</keyword>
<proteinExistence type="predicted"/>
<name>A0A7C8I5S8_9PLEO</name>
<dbReference type="Proteomes" id="UP000481861">
    <property type="component" value="Unassembled WGS sequence"/>
</dbReference>
<keyword evidence="1" id="KW-0732">Signal</keyword>
<evidence type="ECO:0000313" key="3">
    <source>
        <dbReference type="Proteomes" id="UP000481861"/>
    </source>
</evidence>
<reference evidence="2 3" key="1">
    <citation type="submission" date="2020-01" db="EMBL/GenBank/DDBJ databases">
        <authorList>
            <consortium name="DOE Joint Genome Institute"/>
            <person name="Haridas S."/>
            <person name="Albert R."/>
            <person name="Binder M."/>
            <person name="Bloem J."/>
            <person name="Labutti K."/>
            <person name="Salamov A."/>
            <person name="Andreopoulos B."/>
            <person name="Baker S.E."/>
            <person name="Barry K."/>
            <person name="Bills G."/>
            <person name="Bluhm B.H."/>
            <person name="Cannon C."/>
            <person name="Castanera R."/>
            <person name="Culley D.E."/>
            <person name="Daum C."/>
            <person name="Ezra D."/>
            <person name="Gonzalez J.B."/>
            <person name="Henrissat B."/>
            <person name="Kuo A."/>
            <person name="Liang C."/>
            <person name="Lipzen A."/>
            <person name="Lutzoni F."/>
            <person name="Magnuson J."/>
            <person name="Mondo S."/>
            <person name="Nolan M."/>
            <person name="Ohm R."/>
            <person name="Pangilinan J."/>
            <person name="Park H.-J.H."/>
            <person name="Ramirez L."/>
            <person name="Alfaro M."/>
            <person name="Sun H."/>
            <person name="Tritt A."/>
            <person name="Yoshinaga Y."/>
            <person name="Zwiers L.-H.L."/>
            <person name="Turgeon B.G."/>
            <person name="Goodwin S.B."/>
            <person name="Spatafora J.W."/>
            <person name="Crous P.W."/>
            <person name="Grigoriev I.V."/>
        </authorList>
    </citation>
    <scope>NUCLEOTIDE SEQUENCE [LARGE SCALE GENOMIC DNA]</scope>
    <source>
        <strain evidence="2 3">CBS 611.86</strain>
    </source>
</reference>
<gene>
    <name evidence="2" type="ORF">BDV95DRAFT_105346</name>
</gene>
<dbReference type="EMBL" id="JAADJZ010000017">
    <property type="protein sequence ID" value="KAF2868871.1"/>
    <property type="molecule type" value="Genomic_DNA"/>
</dbReference>
<comment type="caution">
    <text evidence="2">The sequence shown here is derived from an EMBL/GenBank/DDBJ whole genome shotgun (WGS) entry which is preliminary data.</text>
</comment>
<evidence type="ECO:0000256" key="1">
    <source>
        <dbReference type="SAM" id="SignalP"/>
    </source>
</evidence>
<feature type="chain" id="PRO_5028850162" evidence="1">
    <location>
        <begin position="18"/>
        <end position="240"/>
    </location>
</feature>